<keyword evidence="5" id="KW-0662">Pyridine nucleotide biosynthesis</keyword>
<dbReference type="InterPro" id="IPR036094">
    <property type="entry name" value="NadA_sf"/>
</dbReference>
<dbReference type="EMBL" id="QSJI01000005">
    <property type="protein sequence ID" value="RHD55343.1"/>
    <property type="molecule type" value="Genomic_DNA"/>
</dbReference>
<keyword evidence="7" id="KW-0479">Metal-binding</keyword>
<comment type="caution">
    <text evidence="11">The sequence shown here is derived from an EMBL/GenBank/DDBJ whole genome shotgun (WGS) entry which is preliminary data.</text>
</comment>
<dbReference type="NCBIfam" id="TIGR00550">
    <property type="entry name" value="nadA"/>
    <property type="match status" value="1"/>
</dbReference>
<organism evidence="11 12">
    <name type="scientific">Collinsella intestinalis</name>
    <dbReference type="NCBI Taxonomy" id="147207"/>
    <lineage>
        <taxon>Bacteria</taxon>
        <taxon>Bacillati</taxon>
        <taxon>Actinomycetota</taxon>
        <taxon>Coriobacteriia</taxon>
        <taxon>Coriobacteriales</taxon>
        <taxon>Coriobacteriaceae</taxon>
        <taxon>Collinsella</taxon>
    </lineage>
</organism>
<dbReference type="EC" id="2.5.1.72" evidence="3 10"/>
<evidence type="ECO:0000256" key="2">
    <source>
        <dbReference type="ARBA" id="ARBA00005065"/>
    </source>
</evidence>
<dbReference type="GO" id="GO:0008987">
    <property type="term" value="F:quinolinate synthetase A activity"/>
    <property type="evidence" value="ECO:0007669"/>
    <property type="project" value="UniProtKB-UniRule"/>
</dbReference>
<dbReference type="Proteomes" id="UP000286050">
    <property type="component" value="Unassembled WGS sequence"/>
</dbReference>
<evidence type="ECO:0000313" key="12">
    <source>
        <dbReference type="Proteomes" id="UP000286050"/>
    </source>
</evidence>
<dbReference type="GO" id="GO:0034628">
    <property type="term" value="P:'de novo' NAD+ biosynthetic process from L-aspartate"/>
    <property type="evidence" value="ECO:0007669"/>
    <property type="project" value="TreeGrafter"/>
</dbReference>
<dbReference type="Pfam" id="PF02445">
    <property type="entry name" value="NadA"/>
    <property type="match status" value="1"/>
</dbReference>
<evidence type="ECO:0000256" key="3">
    <source>
        <dbReference type="ARBA" id="ARBA00012669"/>
    </source>
</evidence>
<dbReference type="GO" id="GO:0051539">
    <property type="term" value="F:4 iron, 4 sulfur cluster binding"/>
    <property type="evidence" value="ECO:0007669"/>
    <property type="project" value="UniProtKB-KW"/>
</dbReference>
<keyword evidence="6" id="KW-0808">Transferase</keyword>
<protein>
    <recommendedName>
        <fullName evidence="3 10">Quinolinate synthase</fullName>
        <ecNumber evidence="3 10">2.5.1.72</ecNumber>
    </recommendedName>
</protein>
<evidence type="ECO:0000256" key="5">
    <source>
        <dbReference type="ARBA" id="ARBA00022642"/>
    </source>
</evidence>
<comment type="cofactor">
    <cofactor evidence="1">
        <name>[4Fe-4S] cluster</name>
        <dbReference type="ChEBI" id="CHEBI:49883"/>
    </cofactor>
</comment>
<dbReference type="AlphaFoldDB" id="A0A414FW07"/>
<dbReference type="RefSeq" id="WP_118272144.1">
    <property type="nucleotide sequence ID" value="NZ_QSJI01000005.1"/>
</dbReference>
<dbReference type="PANTHER" id="PTHR30573:SF0">
    <property type="entry name" value="QUINOLINATE SYNTHASE, CHLOROPLASTIC"/>
    <property type="match status" value="1"/>
</dbReference>
<dbReference type="GO" id="GO:0046872">
    <property type="term" value="F:metal ion binding"/>
    <property type="evidence" value="ECO:0007669"/>
    <property type="project" value="UniProtKB-KW"/>
</dbReference>
<dbReference type="UniPathway" id="UPA00253">
    <property type="reaction ID" value="UER00327"/>
</dbReference>
<reference evidence="11 12" key="1">
    <citation type="submission" date="2018-08" db="EMBL/GenBank/DDBJ databases">
        <title>A genome reference for cultivated species of the human gut microbiota.</title>
        <authorList>
            <person name="Zou Y."/>
            <person name="Xue W."/>
            <person name="Luo G."/>
        </authorList>
    </citation>
    <scope>NUCLEOTIDE SEQUENCE [LARGE SCALE GENOMIC DNA]</scope>
    <source>
        <strain evidence="11 12">AM30-5LB</strain>
    </source>
</reference>
<keyword evidence="4" id="KW-0004">4Fe-4S</keyword>
<sequence>MVQTRGGALERAAAVPAETRERIEELKSERDAVILAHYYVEPEVQAVADYVGDSFYLAKLAKTLPQQTIVLCGVEFMGESAKLLNRDKTVLLPEPAADCPMAHMVRRATIDAARAEYGDDLAVVCYVNSTMEIKSWSDVCVTSSNAVKIVRELPQHHILFIPDRNLGRHVAQQVPEKHVILNDGCCPRHEAISLAELRELKSAHPEALTLAHPECTEAILAEAEFIGSTADIIGFAEASAASEFIIVTVDGVLYELERRCAGQGKRFYVTKTPPTCADMDGITLDKLVACLESGSGAVDISVDEDAARAAQRTLDRMLEYAAR</sequence>
<evidence type="ECO:0000256" key="6">
    <source>
        <dbReference type="ARBA" id="ARBA00022679"/>
    </source>
</evidence>
<evidence type="ECO:0000256" key="4">
    <source>
        <dbReference type="ARBA" id="ARBA00022485"/>
    </source>
</evidence>
<name>A0A414FW07_9ACTN</name>
<evidence type="ECO:0000256" key="7">
    <source>
        <dbReference type="ARBA" id="ARBA00022723"/>
    </source>
</evidence>
<keyword evidence="9" id="KW-0411">Iron-sulfur</keyword>
<evidence type="ECO:0000256" key="1">
    <source>
        <dbReference type="ARBA" id="ARBA00001966"/>
    </source>
</evidence>
<gene>
    <name evidence="11" type="ORF">DW787_06510</name>
</gene>
<dbReference type="PANTHER" id="PTHR30573">
    <property type="entry name" value="QUINOLINATE SYNTHETASE A"/>
    <property type="match status" value="1"/>
</dbReference>
<dbReference type="InterPro" id="IPR003473">
    <property type="entry name" value="NadA"/>
</dbReference>
<dbReference type="GO" id="GO:0005829">
    <property type="term" value="C:cytosol"/>
    <property type="evidence" value="ECO:0007669"/>
    <property type="project" value="TreeGrafter"/>
</dbReference>
<accession>A0A414FW07</accession>
<dbReference type="NCBIfam" id="NF006878">
    <property type="entry name" value="PRK09375.1-2"/>
    <property type="match status" value="1"/>
</dbReference>
<evidence type="ECO:0000256" key="8">
    <source>
        <dbReference type="ARBA" id="ARBA00023004"/>
    </source>
</evidence>
<keyword evidence="8" id="KW-0408">Iron</keyword>
<comment type="pathway">
    <text evidence="2">Cofactor biosynthesis; NAD(+) biosynthesis; quinolinate from iminoaspartate: step 1/1.</text>
</comment>
<evidence type="ECO:0000256" key="9">
    <source>
        <dbReference type="ARBA" id="ARBA00023014"/>
    </source>
</evidence>
<evidence type="ECO:0000313" key="11">
    <source>
        <dbReference type="EMBL" id="RHD55343.1"/>
    </source>
</evidence>
<dbReference type="Gene3D" id="3.40.50.10800">
    <property type="entry name" value="NadA-like"/>
    <property type="match status" value="3"/>
</dbReference>
<proteinExistence type="predicted"/>
<evidence type="ECO:0000256" key="10">
    <source>
        <dbReference type="NCBIfam" id="TIGR00550"/>
    </source>
</evidence>
<dbReference type="SUPFAM" id="SSF142754">
    <property type="entry name" value="NadA-like"/>
    <property type="match status" value="1"/>
</dbReference>